<evidence type="ECO:0000313" key="3">
    <source>
        <dbReference type="Proteomes" id="UP000037854"/>
    </source>
</evidence>
<dbReference type="InterPro" id="IPR025912">
    <property type="entry name" value="YrvL"/>
</dbReference>
<feature type="transmembrane region" description="Helical" evidence="1">
    <location>
        <begin position="56"/>
        <end position="76"/>
    </location>
</feature>
<evidence type="ECO:0000256" key="1">
    <source>
        <dbReference type="SAM" id="Phobius"/>
    </source>
</evidence>
<evidence type="ECO:0000313" key="2">
    <source>
        <dbReference type="EMBL" id="KPH71289.1"/>
    </source>
</evidence>
<sequence length="149" mass="16837">MPEHKNDSFRNMNIKEKMATILGIALLIILAVGFVFGLFFFGLAGIFELLDVRYESIWSLVVFVINFIILGIIVELFSKVIFKLSVRNITGKRKVILIRAIIEGTSNWLVLFTVDELMTSIALSLKTEIIIALLLTVIEIVFDGDDDKE</sequence>
<comment type="caution">
    <text evidence="2">The sequence shown here is derived from an EMBL/GenBank/DDBJ whole genome shotgun (WGS) entry which is preliminary data.</text>
</comment>
<dbReference type="EMBL" id="LGTK01000081">
    <property type="protein sequence ID" value="KPH71289.1"/>
    <property type="molecule type" value="Genomic_DNA"/>
</dbReference>
<dbReference type="RefSeq" id="WP_060669148.1">
    <property type="nucleotide sequence ID" value="NZ_LGTK01000081.1"/>
</dbReference>
<organism evidence="2 3">
    <name type="scientific">Oceanobacillus caeni</name>
    <dbReference type="NCBI Taxonomy" id="405946"/>
    <lineage>
        <taxon>Bacteria</taxon>
        <taxon>Bacillati</taxon>
        <taxon>Bacillota</taxon>
        <taxon>Bacilli</taxon>
        <taxon>Bacillales</taxon>
        <taxon>Bacillaceae</taxon>
        <taxon>Oceanobacillus</taxon>
    </lineage>
</organism>
<keyword evidence="1" id="KW-0812">Transmembrane</keyword>
<proteinExistence type="predicted"/>
<keyword evidence="1" id="KW-1133">Transmembrane helix</keyword>
<gene>
    <name evidence="2" type="ORF">AFL42_15635</name>
</gene>
<protein>
    <submittedName>
        <fullName evidence="2">Membrane protein</fullName>
    </submittedName>
</protein>
<keyword evidence="3" id="KW-1185">Reference proteome</keyword>
<dbReference type="Proteomes" id="UP000037854">
    <property type="component" value="Unassembled WGS sequence"/>
</dbReference>
<dbReference type="Pfam" id="PF14184">
    <property type="entry name" value="YrvL"/>
    <property type="match status" value="1"/>
</dbReference>
<reference evidence="2 3" key="1">
    <citation type="submission" date="2015-07" db="EMBL/GenBank/DDBJ databases">
        <title>High-quality draft genome sequence of Oceanobacillus caeni HM6, a bacillus isolated from a human feces.</title>
        <authorList>
            <person name="Kumar J."/>
            <person name="Verma M.K."/>
            <person name="Pandey R."/>
            <person name="Bhambi M."/>
            <person name="Chauhan N."/>
        </authorList>
    </citation>
    <scope>NUCLEOTIDE SEQUENCE [LARGE SCALE GENOMIC DNA]</scope>
    <source>
        <strain evidence="2 3">HM6</strain>
    </source>
</reference>
<feature type="transmembrane region" description="Helical" evidence="1">
    <location>
        <begin position="120"/>
        <end position="142"/>
    </location>
</feature>
<keyword evidence="1" id="KW-0472">Membrane</keyword>
<name>A0ABR5MFX4_9BACI</name>
<accession>A0ABR5MFX4</accession>
<feature type="transmembrane region" description="Helical" evidence="1">
    <location>
        <begin position="21"/>
        <end position="44"/>
    </location>
</feature>